<dbReference type="RefSeq" id="WP_190712795.1">
    <property type="nucleotide sequence ID" value="NZ_JACJST010000004.1"/>
</dbReference>
<keyword evidence="2" id="KW-1185">Reference proteome</keyword>
<proteinExistence type="predicted"/>
<dbReference type="Proteomes" id="UP000640531">
    <property type="component" value="Unassembled WGS sequence"/>
</dbReference>
<name>A0ABR8FBT1_9NOST</name>
<comment type="caution">
    <text evidence="1">The sequence shown here is derived from an EMBL/GenBank/DDBJ whole genome shotgun (WGS) entry which is preliminary data.</text>
</comment>
<evidence type="ECO:0000313" key="2">
    <source>
        <dbReference type="Proteomes" id="UP000640531"/>
    </source>
</evidence>
<accession>A0ABR8FBT1</accession>
<organism evidence="1 2">
    <name type="scientific">Anabaena lutea FACHB-196</name>
    <dbReference type="NCBI Taxonomy" id="2692881"/>
    <lineage>
        <taxon>Bacteria</taxon>
        <taxon>Bacillati</taxon>
        <taxon>Cyanobacteriota</taxon>
        <taxon>Cyanophyceae</taxon>
        <taxon>Nostocales</taxon>
        <taxon>Nostocaceae</taxon>
        <taxon>Anabaena</taxon>
    </lineage>
</organism>
<gene>
    <name evidence="1" type="ORF">H6G59_07020</name>
</gene>
<evidence type="ECO:0000313" key="1">
    <source>
        <dbReference type="EMBL" id="MBD2567663.1"/>
    </source>
</evidence>
<sequence>MTSSLAPPNSSIVYFTTASKLQGLSFGECLAVDMRWLVIWGMYFLQQDWKFVATMRSPDC</sequence>
<dbReference type="EMBL" id="JACJST010000004">
    <property type="protein sequence ID" value="MBD2567663.1"/>
    <property type="molecule type" value="Genomic_DNA"/>
</dbReference>
<protein>
    <recommendedName>
        <fullName evidence="3">Transposase</fullName>
    </recommendedName>
</protein>
<reference evidence="1 2" key="1">
    <citation type="journal article" date="2020" name="ISME J.">
        <title>Comparative genomics reveals insights into cyanobacterial evolution and habitat adaptation.</title>
        <authorList>
            <person name="Chen M.Y."/>
            <person name="Teng W.K."/>
            <person name="Zhao L."/>
            <person name="Hu C.X."/>
            <person name="Zhou Y.K."/>
            <person name="Han B.P."/>
            <person name="Song L.R."/>
            <person name="Shu W.S."/>
        </authorList>
    </citation>
    <scope>NUCLEOTIDE SEQUENCE [LARGE SCALE GENOMIC DNA]</scope>
    <source>
        <strain evidence="1 2">FACHB-196</strain>
    </source>
</reference>
<evidence type="ECO:0008006" key="3">
    <source>
        <dbReference type="Google" id="ProtNLM"/>
    </source>
</evidence>